<reference evidence="1 2" key="1">
    <citation type="submission" date="2024-02" db="EMBL/GenBank/DDBJ databases">
        <title>de novo genome assembly of Solanum bulbocastanum strain 11H21.</title>
        <authorList>
            <person name="Hosaka A.J."/>
        </authorList>
    </citation>
    <scope>NUCLEOTIDE SEQUENCE [LARGE SCALE GENOMIC DNA]</scope>
    <source>
        <tissue evidence="1">Young leaves</tissue>
    </source>
</reference>
<evidence type="ECO:0000313" key="1">
    <source>
        <dbReference type="EMBL" id="KAK6781885.1"/>
    </source>
</evidence>
<sequence>MNPPWPQDQGDVRAPPMRSNTSFIEISNLENVALMILPEGEDKKYIHILSLGTGEILRRPPASNKHGSGQI</sequence>
<proteinExistence type="predicted"/>
<gene>
    <name evidence="1" type="ORF">RDI58_019681</name>
</gene>
<comment type="caution">
    <text evidence="1">The sequence shown here is derived from an EMBL/GenBank/DDBJ whole genome shotgun (WGS) entry which is preliminary data.</text>
</comment>
<name>A0AAN8Y6R6_SOLBU</name>
<dbReference type="AlphaFoldDB" id="A0AAN8Y6R6"/>
<keyword evidence="2" id="KW-1185">Reference proteome</keyword>
<accession>A0AAN8Y6R6</accession>
<dbReference type="Proteomes" id="UP001371456">
    <property type="component" value="Unassembled WGS sequence"/>
</dbReference>
<dbReference type="EMBL" id="JBANQN010000008">
    <property type="protein sequence ID" value="KAK6781885.1"/>
    <property type="molecule type" value="Genomic_DNA"/>
</dbReference>
<evidence type="ECO:0000313" key="2">
    <source>
        <dbReference type="Proteomes" id="UP001371456"/>
    </source>
</evidence>
<protein>
    <submittedName>
        <fullName evidence="1">Uncharacterized protein</fullName>
    </submittedName>
</protein>
<organism evidence="1 2">
    <name type="scientific">Solanum bulbocastanum</name>
    <name type="common">Wild potato</name>
    <dbReference type="NCBI Taxonomy" id="147425"/>
    <lineage>
        <taxon>Eukaryota</taxon>
        <taxon>Viridiplantae</taxon>
        <taxon>Streptophyta</taxon>
        <taxon>Embryophyta</taxon>
        <taxon>Tracheophyta</taxon>
        <taxon>Spermatophyta</taxon>
        <taxon>Magnoliopsida</taxon>
        <taxon>eudicotyledons</taxon>
        <taxon>Gunneridae</taxon>
        <taxon>Pentapetalae</taxon>
        <taxon>asterids</taxon>
        <taxon>lamiids</taxon>
        <taxon>Solanales</taxon>
        <taxon>Solanaceae</taxon>
        <taxon>Solanoideae</taxon>
        <taxon>Solaneae</taxon>
        <taxon>Solanum</taxon>
    </lineage>
</organism>